<dbReference type="RefSeq" id="WP_379574801.1">
    <property type="nucleotide sequence ID" value="NZ_JBHUFV010000035.1"/>
</dbReference>
<dbReference type="SUPFAM" id="SSF46689">
    <property type="entry name" value="Homeodomain-like"/>
    <property type="match status" value="1"/>
</dbReference>
<dbReference type="InterPro" id="IPR001647">
    <property type="entry name" value="HTH_TetR"/>
</dbReference>
<dbReference type="Gene3D" id="1.10.10.60">
    <property type="entry name" value="Homeodomain-like"/>
    <property type="match status" value="1"/>
</dbReference>
<feature type="DNA-binding region" description="H-T-H motif" evidence="4">
    <location>
        <begin position="32"/>
        <end position="51"/>
    </location>
</feature>
<feature type="domain" description="HTH tetR-type" evidence="5">
    <location>
        <begin position="9"/>
        <end position="69"/>
    </location>
</feature>
<keyword evidence="2 4" id="KW-0238">DNA-binding</keyword>
<evidence type="ECO:0000313" key="6">
    <source>
        <dbReference type="EMBL" id="MFD1934711.1"/>
    </source>
</evidence>
<dbReference type="InterPro" id="IPR050109">
    <property type="entry name" value="HTH-type_TetR-like_transc_reg"/>
</dbReference>
<dbReference type="SUPFAM" id="SSF48498">
    <property type="entry name" value="Tetracyclin repressor-like, C-terminal domain"/>
    <property type="match status" value="1"/>
</dbReference>
<dbReference type="EMBL" id="JBHUFV010000035">
    <property type="protein sequence ID" value="MFD1934711.1"/>
    <property type="molecule type" value="Genomic_DNA"/>
</dbReference>
<dbReference type="Gene3D" id="1.10.357.10">
    <property type="entry name" value="Tetracycline Repressor, domain 2"/>
    <property type="match status" value="1"/>
</dbReference>
<dbReference type="PANTHER" id="PTHR30055:SF148">
    <property type="entry name" value="TETR-FAMILY TRANSCRIPTIONAL REGULATOR"/>
    <property type="match status" value="1"/>
</dbReference>
<dbReference type="Proteomes" id="UP001597368">
    <property type="component" value="Unassembled WGS sequence"/>
</dbReference>
<dbReference type="PROSITE" id="PS50977">
    <property type="entry name" value="HTH_TETR_2"/>
    <property type="match status" value="1"/>
</dbReference>
<dbReference type="PRINTS" id="PR00455">
    <property type="entry name" value="HTHTETR"/>
</dbReference>
<keyword evidence="3" id="KW-0804">Transcription</keyword>
<evidence type="ECO:0000256" key="4">
    <source>
        <dbReference type="PROSITE-ProRule" id="PRU00335"/>
    </source>
</evidence>
<dbReference type="Pfam" id="PF16859">
    <property type="entry name" value="TetR_C_11"/>
    <property type="match status" value="1"/>
</dbReference>
<proteinExistence type="predicted"/>
<protein>
    <submittedName>
        <fullName evidence="6">TetR/AcrR family transcriptional regulator</fullName>
    </submittedName>
</protein>
<keyword evidence="1" id="KW-0805">Transcription regulation</keyword>
<evidence type="ECO:0000256" key="3">
    <source>
        <dbReference type="ARBA" id="ARBA00023163"/>
    </source>
</evidence>
<dbReference type="InterPro" id="IPR036271">
    <property type="entry name" value="Tet_transcr_reg_TetR-rel_C_sf"/>
</dbReference>
<accession>A0ABW4SZ51</accession>
<dbReference type="PANTHER" id="PTHR30055">
    <property type="entry name" value="HTH-TYPE TRANSCRIPTIONAL REGULATOR RUTR"/>
    <property type="match status" value="1"/>
</dbReference>
<evidence type="ECO:0000256" key="1">
    <source>
        <dbReference type="ARBA" id="ARBA00023015"/>
    </source>
</evidence>
<comment type="caution">
    <text evidence="6">The sequence shown here is derived from an EMBL/GenBank/DDBJ whole genome shotgun (WGS) entry which is preliminary data.</text>
</comment>
<name>A0ABW4SZ51_9ACTN</name>
<evidence type="ECO:0000313" key="7">
    <source>
        <dbReference type="Proteomes" id="UP001597368"/>
    </source>
</evidence>
<reference evidence="7" key="1">
    <citation type="journal article" date="2019" name="Int. J. Syst. Evol. Microbiol.">
        <title>The Global Catalogue of Microorganisms (GCM) 10K type strain sequencing project: providing services to taxonomists for standard genome sequencing and annotation.</title>
        <authorList>
            <consortium name="The Broad Institute Genomics Platform"/>
            <consortium name="The Broad Institute Genome Sequencing Center for Infectious Disease"/>
            <person name="Wu L."/>
            <person name="Ma J."/>
        </authorList>
    </citation>
    <scope>NUCLEOTIDE SEQUENCE [LARGE SCALE GENOMIC DNA]</scope>
    <source>
        <strain evidence="7">ICMP 6774ER</strain>
    </source>
</reference>
<dbReference type="InterPro" id="IPR011075">
    <property type="entry name" value="TetR_C"/>
</dbReference>
<dbReference type="Pfam" id="PF00440">
    <property type="entry name" value="TetR_N"/>
    <property type="match status" value="1"/>
</dbReference>
<evidence type="ECO:0000259" key="5">
    <source>
        <dbReference type="PROSITE" id="PS50977"/>
    </source>
</evidence>
<dbReference type="InterPro" id="IPR009057">
    <property type="entry name" value="Homeodomain-like_sf"/>
</dbReference>
<gene>
    <name evidence="6" type="ORF">ACFSKW_24870</name>
</gene>
<organism evidence="6 7">
    <name type="scientific">Nonomuraea mangrovi</name>
    <dbReference type="NCBI Taxonomy" id="2316207"/>
    <lineage>
        <taxon>Bacteria</taxon>
        <taxon>Bacillati</taxon>
        <taxon>Actinomycetota</taxon>
        <taxon>Actinomycetes</taxon>
        <taxon>Streptosporangiales</taxon>
        <taxon>Streptosporangiaceae</taxon>
        <taxon>Nonomuraea</taxon>
    </lineage>
</organism>
<keyword evidence="7" id="KW-1185">Reference proteome</keyword>
<evidence type="ECO:0000256" key="2">
    <source>
        <dbReference type="ARBA" id="ARBA00023125"/>
    </source>
</evidence>
<sequence>MTEPDPRIAHTRDRVLRAALGLLAERGAGGLTIEAVAQRSGVAKSTIYRHWPGLPPLILDAFKSVDPVFPSRPVTGSVREETRLFLTALGDTITHAPWATLMSTLVDAAERDADLRTLLADFIEQRRAPLRAIISDATERGQLPKDTDPGFLAGLLGGALFYRRLVSHEPIDDAFIDQLLDQCLPG</sequence>